<proteinExistence type="predicted"/>
<dbReference type="RefSeq" id="WP_279250837.1">
    <property type="nucleotide sequence ID" value="NZ_SHNO01000002.1"/>
</dbReference>
<dbReference type="NCBIfam" id="TIGR01076">
    <property type="entry name" value="sortase_fam"/>
    <property type="match status" value="1"/>
</dbReference>
<organism evidence="2 3">
    <name type="scientific">Candidatus Marimicrobium litorale</name>
    <dbReference type="NCBI Taxonomy" id="2518991"/>
    <lineage>
        <taxon>Bacteria</taxon>
        <taxon>Pseudomonadati</taxon>
        <taxon>Pseudomonadota</taxon>
        <taxon>Gammaproteobacteria</taxon>
        <taxon>Cellvibrionales</taxon>
        <taxon>Halieaceae</taxon>
        <taxon>Marimicrobium</taxon>
    </lineage>
</organism>
<gene>
    <name evidence="2" type="ORF">EYC82_17040</name>
</gene>
<dbReference type="InterPro" id="IPR005754">
    <property type="entry name" value="Sortase"/>
</dbReference>
<dbReference type="InterPro" id="IPR023365">
    <property type="entry name" value="Sortase_dom-sf"/>
</dbReference>
<evidence type="ECO:0000313" key="3">
    <source>
        <dbReference type="Proteomes" id="UP001143304"/>
    </source>
</evidence>
<keyword evidence="3" id="KW-1185">Reference proteome</keyword>
<accession>A0ABT3T9T5</accession>
<dbReference type="NCBIfam" id="TIGR03784">
    <property type="entry name" value="marine_sortase"/>
    <property type="match status" value="1"/>
</dbReference>
<dbReference type="CDD" id="cd05828">
    <property type="entry name" value="Sortase_D_1"/>
    <property type="match status" value="1"/>
</dbReference>
<evidence type="ECO:0000313" key="2">
    <source>
        <dbReference type="EMBL" id="MCX2979053.1"/>
    </source>
</evidence>
<dbReference type="Pfam" id="PF04203">
    <property type="entry name" value="Sortase"/>
    <property type="match status" value="1"/>
</dbReference>
<protein>
    <submittedName>
        <fullName evidence="2">Class GN sortase</fullName>
        <ecNumber evidence="2">3.4.22.-</ecNumber>
    </submittedName>
</protein>
<dbReference type="EC" id="3.4.22.-" evidence="2"/>
<dbReference type="Gene3D" id="2.40.260.10">
    <property type="entry name" value="Sortase"/>
    <property type="match status" value="1"/>
</dbReference>
<dbReference type="InterPro" id="IPR022445">
    <property type="entry name" value="Sortase_proteobact_type"/>
</dbReference>
<sequence>MRQQRISRRGGNVIMLCLLVLGIQQLSGAAIIKAKAGLAPLLIEKAWEQTLRSGEPANKPWPWADTWPVGRLRVDTLDVDLLVLEGDSGNALAFGPGRALPSAQLGSEGTAVIGGHRDTHFSFLQHMQKGQMLQLQVASGKILDYEVQSLQIVDASRASLSVNVTAEALVLVTCYPFDALQAGGPLRYVVTVTPKADLRMTSQIEPSG</sequence>
<name>A0ABT3T9T5_9GAMM</name>
<keyword evidence="1 2" id="KW-0378">Hydrolase</keyword>
<comment type="caution">
    <text evidence="2">The sequence shown here is derived from an EMBL/GenBank/DDBJ whole genome shotgun (WGS) entry which is preliminary data.</text>
</comment>
<evidence type="ECO:0000256" key="1">
    <source>
        <dbReference type="ARBA" id="ARBA00022801"/>
    </source>
</evidence>
<reference evidence="2" key="1">
    <citation type="submission" date="2019-02" db="EMBL/GenBank/DDBJ databases">
        <authorList>
            <person name="Li S.-H."/>
        </authorList>
    </citation>
    <scope>NUCLEOTIDE SEQUENCE</scope>
    <source>
        <strain evidence="2">IMCC11814</strain>
    </source>
</reference>
<dbReference type="Proteomes" id="UP001143304">
    <property type="component" value="Unassembled WGS sequence"/>
</dbReference>
<dbReference type="SUPFAM" id="SSF63817">
    <property type="entry name" value="Sortase"/>
    <property type="match status" value="1"/>
</dbReference>
<dbReference type="InterPro" id="IPR041999">
    <property type="entry name" value="Sortase_D_1"/>
</dbReference>
<dbReference type="GO" id="GO:0016787">
    <property type="term" value="F:hydrolase activity"/>
    <property type="evidence" value="ECO:0007669"/>
    <property type="project" value="UniProtKB-KW"/>
</dbReference>
<dbReference type="EMBL" id="SHNO01000002">
    <property type="protein sequence ID" value="MCX2979053.1"/>
    <property type="molecule type" value="Genomic_DNA"/>
</dbReference>